<dbReference type="InterPro" id="IPR036388">
    <property type="entry name" value="WH-like_DNA-bd_sf"/>
</dbReference>
<evidence type="ECO:0000256" key="4">
    <source>
        <dbReference type="ARBA" id="ARBA00023125"/>
    </source>
</evidence>
<proteinExistence type="predicted"/>
<evidence type="ECO:0000313" key="7">
    <source>
        <dbReference type="EMBL" id="SFV75949.1"/>
    </source>
</evidence>
<keyword evidence="1" id="KW-0597">Phosphoprotein</keyword>
<dbReference type="PROSITE" id="PS50110">
    <property type="entry name" value="RESPONSE_REGULATORY"/>
    <property type="match status" value="1"/>
</dbReference>
<dbReference type="SUPFAM" id="SSF52172">
    <property type="entry name" value="CheY-like"/>
    <property type="match status" value="1"/>
</dbReference>
<keyword evidence="5" id="KW-0804">Transcription</keyword>
<accession>A0A1W1D5P5</accession>
<keyword evidence="4" id="KW-0238">DNA-binding</keyword>
<name>A0A1W1D5P5_9ZZZZ</name>
<organism evidence="7">
    <name type="scientific">hydrothermal vent metagenome</name>
    <dbReference type="NCBI Taxonomy" id="652676"/>
    <lineage>
        <taxon>unclassified sequences</taxon>
        <taxon>metagenomes</taxon>
        <taxon>ecological metagenomes</taxon>
    </lineage>
</organism>
<dbReference type="GO" id="GO:0005829">
    <property type="term" value="C:cytosol"/>
    <property type="evidence" value="ECO:0007669"/>
    <property type="project" value="TreeGrafter"/>
</dbReference>
<evidence type="ECO:0000256" key="1">
    <source>
        <dbReference type="ARBA" id="ARBA00022553"/>
    </source>
</evidence>
<dbReference type="EMBL" id="FPHP01000048">
    <property type="protein sequence ID" value="SFV75949.1"/>
    <property type="molecule type" value="Genomic_DNA"/>
</dbReference>
<dbReference type="SMART" id="SM00862">
    <property type="entry name" value="Trans_reg_C"/>
    <property type="match status" value="1"/>
</dbReference>
<gene>
    <name evidence="7" type="ORF">MNB_SM-3-879</name>
</gene>
<protein>
    <submittedName>
        <fullName evidence="7">Two-component response regulator</fullName>
    </submittedName>
</protein>
<dbReference type="InterPro" id="IPR001867">
    <property type="entry name" value="OmpR/PhoB-type_DNA-bd"/>
</dbReference>
<dbReference type="InterPro" id="IPR011006">
    <property type="entry name" value="CheY-like_superfamily"/>
</dbReference>
<reference evidence="7" key="1">
    <citation type="submission" date="2016-10" db="EMBL/GenBank/DDBJ databases">
        <authorList>
            <person name="de Groot N.N."/>
        </authorList>
    </citation>
    <scope>NUCLEOTIDE SEQUENCE</scope>
</reference>
<dbReference type="InterPro" id="IPR001789">
    <property type="entry name" value="Sig_transdc_resp-reg_receiver"/>
</dbReference>
<dbReference type="PANTHER" id="PTHR48111">
    <property type="entry name" value="REGULATOR OF RPOS"/>
    <property type="match status" value="1"/>
</dbReference>
<evidence type="ECO:0000259" key="6">
    <source>
        <dbReference type="PROSITE" id="PS50110"/>
    </source>
</evidence>
<evidence type="ECO:0000256" key="5">
    <source>
        <dbReference type="ARBA" id="ARBA00023163"/>
    </source>
</evidence>
<dbReference type="Pfam" id="PF00072">
    <property type="entry name" value="Response_reg"/>
    <property type="match status" value="1"/>
</dbReference>
<dbReference type="GO" id="GO:0000156">
    <property type="term" value="F:phosphorelay response regulator activity"/>
    <property type="evidence" value="ECO:0007669"/>
    <property type="project" value="TreeGrafter"/>
</dbReference>
<dbReference type="PANTHER" id="PTHR48111:SF1">
    <property type="entry name" value="TWO-COMPONENT RESPONSE REGULATOR ORR33"/>
    <property type="match status" value="1"/>
</dbReference>
<dbReference type="GO" id="GO:0032993">
    <property type="term" value="C:protein-DNA complex"/>
    <property type="evidence" value="ECO:0007669"/>
    <property type="project" value="TreeGrafter"/>
</dbReference>
<evidence type="ECO:0000256" key="3">
    <source>
        <dbReference type="ARBA" id="ARBA00023015"/>
    </source>
</evidence>
<dbReference type="InterPro" id="IPR039420">
    <property type="entry name" value="WalR-like"/>
</dbReference>
<dbReference type="GO" id="GO:0006355">
    <property type="term" value="P:regulation of DNA-templated transcription"/>
    <property type="evidence" value="ECO:0007669"/>
    <property type="project" value="InterPro"/>
</dbReference>
<keyword evidence="2" id="KW-0902">Two-component regulatory system</keyword>
<feature type="domain" description="Response regulatory" evidence="6">
    <location>
        <begin position="4"/>
        <end position="118"/>
    </location>
</feature>
<keyword evidence="3" id="KW-0805">Transcription regulation</keyword>
<sequence>MRKKILLLEDDIDLAQTLQELLEEENYDVTMVHNGSDAIDASYENKYDLYVFDINVPDMDGLELLESLRKADDQTPAIFISALVDMNSIAKAFEIGANDYIKKPFFPQELLIRVNAKFTAKSKDIIYNNLRYDVDKKTLYQNDTLISLGEVQQCLCHLFFTNIGKVLDKTILMDCLIQASEQSLRVAINKLKQVTKLPIKNVRGIGYIIEKS</sequence>
<dbReference type="AlphaFoldDB" id="A0A1W1D5P5"/>
<dbReference type="SMART" id="SM00448">
    <property type="entry name" value="REC"/>
    <property type="match status" value="1"/>
</dbReference>
<dbReference type="Gene3D" id="3.40.50.2300">
    <property type="match status" value="1"/>
</dbReference>
<dbReference type="Gene3D" id="1.10.10.10">
    <property type="entry name" value="Winged helix-like DNA-binding domain superfamily/Winged helix DNA-binding domain"/>
    <property type="match status" value="1"/>
</dbReference>
<evidence type="ECO:0000256" key="2">
    <source>
        <dbReference type="ARBA" id="ARBA00023012"/>
    </source>
</evidence>
<dbReference type="GO" id="GO:0000976">
    <property type="term" value="F:transcription cis-regulatory region binding"/>
    <property type="evidence" value="ECO:0007669"/>
    <property type="project" value="TreeGrafter"/>
</dbReference>